<dbReference type="Proteomes" id="UP000067625">
    <property type="component" value="Chromosome"/>
</dbReference>
<proteinExistence type="predicted"/>
<evidence type="ECO:0008006" key="3">
    <source>
        <dbReference type="Google" id="ProtNLM"/>
    </source>
</evidence>
<reference evidence="2" key="1">
    <citation type="submission" date="2015-08" db="EMBL/GenBank/DDBJ databases">
        <title>Genome sequencing project for genomic taxonomy and phylogenomics of Bacillus-like bacteria.</title>
        <authorList>
            <person name="Liu B."/>
            <person name="Wang J."/>
            <person name="Zhu Y."/>
            <person name="Liu G."/>
            <person name="Chen Q."/>
            <person name="Chen Z."/>
            <person name="Lan J."/>
            <person name="Che J."/>
            <person name="Ge C."/>
            <person name="Shi H."/>
            <person name="Pan Z."/>
            <person name="Liu X."/>
        </authorList>
    </citation>
    <scope>NUCLEOTIDE SEQUENCE [LARGE SCALE GENOMIC DNA]</scope>
    <source>
        <strain evidence="2">FJAT-4402</strain>
    </source>
</reference>
<sequence>MSIQRSTEEFGVVGDGTDETVKMQQWADSLNDSYAELVIPGYTIKITRPIIFPPGFIQPIIKGVGFDSVIDATGINNEPAFVFQGGSGSANGGEIGSFRIIGNDTTIGIEAIGVNTTVFRNIKFGRLKTGILLHNEFAGEFTEYVVAEHCDFQSACKTALEYKRTNGLDSFHGSGLGTGCTINQALSETEPKIKIGPGCLPYHSPLDINVWTRNSTPIVRNEGHVNTNFYGDQKVEIIGRNVVELVDSTKNNVYICGHFMSFSDTSRLGRAIYCDRLATNEDGTISVIRKPYSKDFALTTGANATVKINNNITAFINLLIIGPFYEFNYTLLMYGNPLNDSAVVTVMSINRAFDQNNLGFPTLSTDSTGHLIITNPNFPASGFEAVISVNQIGGRYQYRLQ</sequence>
<gene>
    <name evidence="1" type="ORF">AM592_10060</name>
</gene>
<dbReference type="EMBL" id="CP012600">
    <property type="protein sequence ID" value="ALC81911.1"/>
    <property type="molecule type" value="Genomic_DNA"/>
</dbReference>
<dbReference type="PATRIC" id="fig|1441095.3.peg.2214"/>
<dbReference type="OrthoDB" id="952859at2"/>
<reference evidence="1 2" key="2">
    <citation type="journal article" date="2016" name="Int. J. Syst. Evol. Microbiol.">
        <title>Bacillus gobiensis sp. nov., isolated from a soil sample.</title>
        <authorList>
            <person name="Liu B."/>
            <person name="Liu G.H."/>
            <person name="Cetin S."/>
            <person name="Schumann P."/>
            <person name="Pan Z.Z."/>
            <person name="Chen Q.Q."/>
        </authorList>
    </citation>
    <scope>NUCLEOTIDE SEQUENCE [LARGE SCALE GENOMIC DNA]</scope>
    <source>
        <strain evidence="1 2">FJAT-4402</strain>
    </source>
</reference>
<dbReference type="RefSeq" id="WP_053603685.1">
    <property type="nucleotide sequence ID" value="NZ_CP012600.1"/>
</dbReference>
<accession>A0A0M4FGZ9</accession>
<keyword evidence="2" id="KW-1185">Reference proteome</keyword>
<organism evidence="1 2">
    <name type="scientific">Bacillus gobiensis</name>
    <dbReference type="NCBI Taxonomy" id="1441095"/>
    <lineage>
        <taxon>Bacteria</taxon>
        <taxon>Bacillati</taxon>
        <taxon>Bacillota</taxon>
        <taxon>Bacilli</taxon>
        <taxon>Bacillales</taxon>
        <taxon>Bacillaceae</taxon>
        <taxon>Bacillus</taxon>
    </lineage>
</organism>
<protein>
    <recommendedName>
        <fullName evidence="3">Pectate lyase superfamily protein domain-containing protein</fullName>
    </recommendedName>
</protein>
<dbReference type="STRING" id="1441095.AM592_10060"/>
<name>A0A0M4FGZ9_9BACI</name>
<dbReference type="AlphaFoldDB" id="A0A0M4FGZ9"/>
<evidence type="ECO:0000313" key="1">
    <source>
        <dbReference type="EMBL" id="ALC81911.1"/>
    </source>
</evidence>
<evidence type="ECO:0000313" key="2">
    <source>
        <dbReference type="Proteomes" id="UP000067625"/>
    </source>
</evidence>